<gene>
    <name evidence="1" type="primary">sfsA</name>
    <name evidence="4" type="ORF">DesfrDRAFT_1521</name>
</gene>
<dbReference type="EMBL" id="AECZ01000008">
    <property type="protein sequence ID" value="EFL51666.1"/>
    <property type="molecule type" value="Genomic_DNA"/>
</dbReference>
<dbReference type="Gene3D" id="3.40.1350.60">
    <property type="match status" value="1"/>
</dbReference>
<sequence>MAARSDSGVILPFPGELVMARFVRRYKRFLIDAVIENRPITAHANNTGSMLGLLRPGCTVGLSVSDNPKRKLAHTLEMTRVPDFRGDFWVGVNTLTPNRLFRRAFCAGAFPELAGYDTIRPEPVFAHGRLDFELTGPAGTCFVECKNVTMVEDNAAAFPDAATERGCKHLLELTRLAREGKCLAALFFCVQRPDGDCFAPAAMVDPEYAALFTEALAAGVLMLPYRADVSTAGITLADRLPLAGRY</sequence>
<dbReference type="PANTHER" id="PTHR30545">
    <property type="entry name" value="SUGAR FERMENTATION STIMULATION PROTEIN A"/>
    <property type="match status" value="1"/>
</dbReference>
<name>E1JV72_SOLFR</name>
<evidence type="ECO:0000259" key="2">
    <source>
        <dbReference type="Pfam" id="PF03749"/>
    </source>
</evidence>
<organism evidence="4 5">
    <name type="scientific">Solidesulfovibrio fructosivorans JJ]</name>
    <dbReference type="NCBI Taxonomy" id="596151"/>
    <lineage>
        <taxon>Bacteria</taxon>
        <taxon>Pseudomonadati</taxon>
        <taxon>Thermodesulfobacteriota</taxon>
        <taxon>Desulfovibrionia</taxon>
        <taxon>Desulfovibrionales</taxon>
        <taxon>Desulfovibrionaceae</taxon>
        <taxon>Solidesulfovibrio</taxon>
    </lineage>
</organism>
<evidence type="ECO:0000259" key="3">
    <source>
        <dbReference type="Pfam" id="PF17746"/>
    </source>
</evidence>
<proteinExistence type="inferred from homology"/>
<dbReference type="PANTHER" id="PTHR30545:SF2">
    <property type="entry name" value="SUGAR FERMENTATION STIMULATION PROTEIN A"/>
    <property type="match status" value="1"/>
</dbReference>
<feature type="domain" description="Sugar fermentation stimulation protein C-terminal" evidence="2">
    <location>
        <begin position="96"/>
        <end position="231"/>
    </location>
</feature>
<dbReference type="Pfam" id="PF03749">
    <property type="entry name" value="SfsA"/>
    <property type="match status" value="1"/>
</dbReference>
<dbReference type="InterPro" id="IPR040452">
    <property type="entry name" value="SfsA_C"/>
</dbReference>
<evidence type="ECO:0000313" key="4">
    <source>
        <dbReference type="EMBL" id="EFL51666.1"/>
    </source>
</evidence>
<accession>E1JV72</accession>
<dbReference type="InterPro" id="IPR041465">
    <property type="entry name" value="SfsA_N"/>
</dbReference>
<dbReference type="HAMAP" id="MF_00095">
    <property type="entry name" value="SfsA"/>
    <property type="match status" value="1"/>
</dbReference>
<dbReference type="Pfam" id="PF17746">
    <property type="entry name" value="SfsA_N"/>
    <property type="match status" value="1"/>
</dbReference>
<dbReference type="Proteomes" id="UP000006250">
    <property type="component" value="Unassembled WGS sequence"/>
</dbReference>
<dbReference type="eggNOG" id="COG1489">
    <property type="taxonomic scope" value="Bacteria"/>
</dbReference>
<comment type="similarity">
    <text evidence="1">Belongs to the SfsA family.</text>
</comment>
<dbReference type="AlphaFoldDB" id="E1JV72"/>
<dbReference type="InterPro" id="IPR005224">
    <property type="entry name" value="SfsA"/>
</dbReference>
<evidence type="ECO:0000313" key="5">
    <source>
        <dbReference type="Proteomes" id="UP000006250"/>
    </source>
</evidence>
<dbReference type="GO" id="GO:0003677">
    <property type="term" value="F:DNA binding"/>
    <property type="evidence" value="ECO:0007669"/>
    <property type="project" value="InterPro"/>
</dbReference>
<dbReference type="RefSeq" id="WP_005992635.1">
    <property type="nucleotide sequence ID" value="NZ_AECZ01000008.1"/>
</dbReference>
<dbReference type="NCBIfam" id="TIGR00230">
    <property type="entry name" value="sfsA"/>
    <property type="match status" value="1"/>
</dbReference>
<dbReference type="STRING" id="596151.DesfrDRAFT_1521"/>
<protein>
    <recommendedName>
        <fullName evidence="1">Sugar fermentation stimulation protein homolog</fullName>
    </recommendedName>
</protein>
<keyword evidence="5" id="KW-1185">Reference proteome</keyword>
<feature type="domain" description="SfsA N-terminal OB" evidence="3">
    <location>
        <begin position="23"/>
        <end position="92"/>
    </location>
</feature>
<dbReference type="OrthoDB" id="9802365at2"/>
<reference evidence="4 5" key="1">
    <citation type="submission" date="2010-08" db="EMBL/GenBank/DDBJ databases">
        <title>The draft genome of Desulfovibrio fructosovorans JJ.</title>
        <authorList>
            <consortium name="US DOE Joint Genome Institute (JGI-PGF)"/>
            <person name="Lucas S."/>
            <person name="Copeland A."/>
            <person name="Lapidus A."/>
            <person name="Cheng J.-F."/>
            <person name="Bruce D."/>
            <person name="Goodwin L."/>
            <person name="Pitluck S."/>
            <person name="Land M.L."/>
            <person name="Hauser L."/>
            <person name="Chang Y.-J."/>
            <person name="Jeffries C."/>
            <person name="Wall J.D."/>
            <person name="Stahl D.A."/>
            <person name="Arkin A.P."/>
            <person name="Dehal P."/>
            <person name="Stolyar S.M."/>
            <person name="Hazen T.C."/>
            <person name="Woyke T.J."/>
        </authorList>
    </citation>
    <scope>NUCLEOTIDE SEQUENCE [LARGE SCALE GENOMIC DNA]</scope>
    <source>
        <strain evidence="4 5">JJ</strain>
    </source>
</reference>
<dbReference type="Gene3D" id="2.40.50.580">
    <property type="match status" value="1"/>
</dbReference>
<comment type="caution">
    <text evidence="4">The sequence shown here is derived from an EMBL/GenBank/DDBJ whole genome shotgun (WGS) entry which is preliminary data.</text>
</comment>
<dbReference type="CDD" id="cd22359">
    <property type="entry name" value="SfsA-like_bacterial"/>
    <property type="match status" value="1"/>
</dbReference>
<evidence type="ECO:0000256" key="1">
    <source>
        <dbReference type="HAMAP-Rule" id="MF_00095"/>
    </source>
</evidence>